<protein>
    <submittedName>
        <fullName evidence="4">Virulence factor Mce family protein</fullName>
    </submittedName>
</protein>
<evidence type="ECO:0000313" key="5">
    <source>
        <dbReference type="Proteomes" id="UP000003111"/>
    </source>
</evidence>
<dbReference type="Pfam" id="PF02470">
    <property type="entry name" value="MlaD"/>
    <property type="match status" value="1"/>
</dbReference>
<gene>
    <name evidence="4" type="ORF">HMPREF0063_12458</name>
</gene>
<dbReference type="AlphaFoldDB" id="E2SEJ9"/>
<dbReference type="STRING" id="585531.HMPREF0063_12458"/>
<evidence type="ECO:0000313" key="4">
    <source>
        <dbReference type="EMBL" id="EFQ82296.1"/>
    </source>
</evidence>
<dbReference type="InterPro" id="IPR003399">
    <property type="entry name" value="Mce/MlaD"/>
</dbReference>
<dbReference type="OrthoDB" id="338143at2"/>
<dbReference type="GO" id="GO:0051701">
    <property type="term" value="P:biological process involved in interaction with host"/>
    <property type="evidence" value="ECO:0007669"/>
    <property type="project" value="TreeGrafter"/>
</dbReference>
<keyword evidence="5" id="KW-1185">Reference proteome</keyword>
<keyword evidence="1" id="KW-0472">Membrane</keyword>
<feature type="domain" description="Mce/MlaD" evidence="2">
    <location>
        <begin position="43"/>
        <end position="117"/>
    </location>
</feature>
<dbReference type="Pfam" id="PF11887">
    <property type="entry name" value="Mce4_CUP1"/>
    <property type="match status" value="1"/>
</dbReference>
<evidence type="ECO:0000259" key="3">
    <source>
        <dbReference type="Pfam" id="PF11887"/>
    </source>
</evidence>
<dbReference type="RefSeq" id="WP_007078686.1">
    <property type="nucleotide sequence ID" value="NZ_CM001024.1"/>
</dbReference>
<dbReference type="HOGENOM" id="CLU_026704_1_0_11"/>
<dbReference type="InterPro" id="IPR024516">
    <property type="entry name" value="Mce_C"/>
</dbReference>
<proteinExistence type="predicted"/>
<dbReference type="EMBL" id="ACLF03000008">
    <property type="protein sequence ID" value="EFQ82296.1"/>
    <property type="molecule type" value="Genomic_DNA"/>
</dbReference>
<evidence type="ECO:0000259" key="2">
    <source>
        <dbReference type="Pfam" id="PF02470"/>
    </source>
</evidence>
<dbReference type="PANTHER" id="PTHR33371">
    <property type="entry name" value="INTERMEMBRANE PHOSPHOLIPID TRANSPORT SYSTEM BINDING PROTEIN MLAD-RELATED"/>
    <property type="match status" value="1"/>
</dbReference>
<comment type="caution">
    <text evidence="4">The sequence shown here is derived from an EMBL/GenBank/DDBJ whole genome shotgun (WGS) entry which is preliminary data.</text>
</comment>
<dbReference type="InterPro" id="IPR005693">
    <property type="entry name" value="Mce"/>
</dbReference>
<name>E2SEJ9_9ACTN</name>
<dbReference type="NCBIfam" id="TIGR00996">
    <property type="entry name" value="Mtu_fam_mce"/>
    <property type="match status" value="1"/>
</dbReference>
<dbReference type="Proteomes" id="UP000003111">
    <property type="component" value="Unassembled WGS sequence"/>
</dbReference>
<reference evidence="4" key="1">
    <citation type="submission" date="2010-08" db="EMBL/GenBank/DDBJ databases">
        <authorList>
            <person name="Muzny D."/>
            <person name="Qin X."/>
            <person name="Buhay C."/>
            <person name="Dugan-Rocha S."/>
            <person name="Ding Y."/>
            <person name="Chen G."/>
            <person name="Hawes A."/>
            <person name="Holder M."/>
            <person name="Jhangiani S."/>
            <person name="Johnson A."/>
            <person name="Khan Z."/>
            <person name="Li Z."/>
            <person name="Liu W."/>
            <person name="Liu X."/>
            <person name="Perez L."/>
            <person name="Shen H."/>
            <person name="Wang Q."/>
            <person name="Watt J."/>
            <person name="Xi L."/>
            <person name="Xin Y."/>
            <person name="Zhou J."/>
            <person name="Deng J."/>
            <person name="Jiang H."/>
            <person name="Liu Y."/>
            <person name="Qu J."/>
            <person name="Song X.-Z."/>
            <person name="Zhang L."/>
            <person name="Villasana D."/>
            <person name="Johnson A."/>
            <person name="Liu J."/>
            <person name="Liyanage D."/>
            <person name="Lorensuhewa L."/>
            <person name="Robinson T."/>
            <person name="Song A."/>
            <person name="Song B.-B."/>
            <person name="Dinh H."/>
            <person name="Thornton R."/>
            <person name="Coyle M."/>
            <person name="Francisco L."/>
            <person name="Jackson L."/>
            <person name="Javaid M."/>
            <person name="Korchina V."/>
            <person name="Kovar C."/>
            <person name="Mata R."/>
            <person name="Mathew T."/>
            <person name="Ngo R."/>
            <person name="Nguyen L."/>
            <person name="Nguyen N."/>
            <person name="Okwuonu G."/>
            <person name="Ongeri F."/>
            <person name="Pham C."/>
            <person name="Simmons D."/>
            <person name="Wilczek-Boney K."/>
            <person name="Hale W."/>
            <person name="Jakkamsetti A."/>
            <person name="Pham P."/>
            <person name="Ruth R."/>
            <person name="San Lucas F."/>
            <person name="Warren J."/>
            <person name="Zhang J."/>
            <person name="Zhao Z."/>
            <person name="Zhou C."/>
            <person name="Zhu D."/>
            <person name="Lee S."/>
            <person name="Bess C."/>
            <person name="Blankenburg K."/>
            <person name="Forbes L."/>
            <person name="Fu Q."/>
            <person name="Gubbala S."/>
            <person name="Hirani K."/>
            <person name="Jayaseelan J.C."/>
            <person name="Lara F."/>
            <person name="Munidasa M."/>
            <person name="Palculict T."/>
            <person name="Patil S."/>
            <person name="Pu L.-L."/>
            <person name="Saada N."/>
            <person name="Tang L."/>
            <person name="Weissenberger G."/>
            <person name="Zhu Y."/>
            <person name="Hemphill L."/>
            <person name="Shang Y."/>
            <person name="Youmans B."/>
            <person name="Ayvaz T."/>
            <person name="Ross M."/>
            <person name="Santibanez J."/>
            <person name="Aqrawi P."/>
            <person name="Gross S."/>
            <person name="Joshi V."/>
            <person name="Fowler G."/>
            <person name="Nazareth L."/>
            <person name="Reid J."/>
            <person name="Worley K."/>
            <person name="Petrosino J."/>
            <person name="Highlander S."/>
            <person name="Gibbs R."/>
        </authorList>
    </citation>
    <scope>NUCLEOTIDE SEQUENCE [LARGE SCALE GENOMIC DNA]</scope>
    <source>
        <strain evidence="4">DSM 15272</strain>
    </source>
</reference>
<dbReference type="eggNOG" id="COG1463">
    <property type="taxonomic scope" value="Bacteria"/>
</dbReference>
<feature type="transmembrane region" description="Helical" evidence="1">
    <location>
        <begin position="12"/>
        <end position="36"/>
    </location>
</feature>
<organism evidence="4 5">
    <name type="scientific">Aeromicrobium marinum DSM 15272</name>
    <dbReference type="NCBI Taxonomy" id="585531"/>
    <lineage>
        <taxon>Bacteria</taxon>
        <taxon>Bacillati</taxon>
        <taxon>Actinomycetota</taxon>
        <taxon>Actinomycetes</taxon>
        <taxon>Propionibacteriales</taxon>
        <taxon>Nocardioidaceae</taxon>
        <taxon>Aeromicrobium</taxon>
    </lineage>
</organism>
<sequence length="376" mass="40761">MRKRDAAFFLDLARFGIFALVSVIVTSALVGIIGGVGDGTFTEYRAVYTNASELAPGDDVRVAGVAVGRIKDVDFEGRDRAVVTFEVLEDVALTDRTEASVRYLNLIGDRYMALTEGPPGLGPIGQDTALEQVDAVAPVSAGSPLEPGATLPVDRTTPALNLTELFNGFQPLFAALRPEDVNELSLNLVRVLQGEGGTVQQLLANTASLTTNLADRDLLIGEVVTNLTTLMTTVDDRNAELNALIVSLRTWFGDLATDREVIGASLPNVADLTERVAELLSDSRPALQADIAELGRLFTVLAQPENKDRLDRTLDLLPDMLSKQTRIGVYGSWYNYYLCEFQGGIVLPSEVMNLLTPEIQKNLSEFTLVSRADRCQ</sequence>
<dbReference type="InterPro" id="IPR052336">
    <property type="entry name" value="MlaD_Phospholipid_Transporter"/>
</dbReference>
<keyword evidence="1" id="KW-1133">Transmembrane helix</keyword>
<dbReference type="GO" id="GO:0005576">
    <property type="term" value="C:extracellular region"/>
    <property type="evidence" value="ECO:0007669"/>
    <property type="project" value="TreeGrafter"/>
</dbReference>
<evidence type="ECO:0000256" key="1">
    <source>
        <dbReference type="SAM" id="Phobius"/>
    </source>
</evidence>
<accession>E2SEJ9</accession>
<feature type="domain" description="Mammalian cell entry C-terminal" evidence="3">
    <location>
        <begin position="143"/>
        <end position="303"/>
    </location>
</feature>
<keyword evidence="1" id="KW-0812">Transmembrane</keyword>
<dbReference type="PANTHER" id="PTHR33371:SF17">
    <property type="entry name" value="MCE-FAMILY PROTEIN MCE1B"/>
    <property type="match status" value="1"/>
</dbReference>